<keyword evidence="2" id="KW-0444">Lipid biosynthesis</keyword>
<dbReference type="eggNOG" id="COG0688">
    <property type="taxonomic scope" value="Bacteria"/>
</dbReference>
<keyword evidence="11" id="KW-1133">Transmembrane helix</keyword>
<evidence type="ECO:0000256" key="9">
    <source>
        <dbReference type="ARBA" id="ARBA00023264"/>
    </source>
</evidence>
<keyword evidence="13" id="KW-1185">Reference proteome</keyword>
<dbReference type="PANTHER" id="PTHR35809">
    <property type="entry name" value="ARCHAETIDYLSERINE DECARBOXYLASE PROENZYME-RELATED"/>
    <property type="match status" value="1"/>
</dbReference>
<evidence type="ECO:0000256" key="11">
    <source>
        <dbReference type="SAM" id="Phobius"/>
    </source>
</evidence>
<evidence type="ECO:0000256" key="5">
    <source>
        <dbReference type="ARBA" id="ARBA00023136"/>
    </source>
</evidence>
<organism evidence="12 13">
    <name type="scientific">Hyphomonas polymorpha PS728</name>
    <dbReference type="NCBI Taxonomy" id="1280954"/>
    <lineage>
        <taxon>Bacteria</taxon>
        <taxon>Pseudomonadati</taxon>
        <taxon>Pseudomonadota</taxon>
        <taxon>Alphaproteobacteria</taxon>
        <taxon>Hyphomonadales</taxon>
        <taxon>Hyphomonadaceae</taxon>
        <taxon>Hyphomonas</taxon>
    </lineage>
</organism>
<dbReference type="GO" id="GO:0004609">
    <property type="term" value="F:phosphatidylserine decarboxylase activity"/>
    <property type="evidence" value="ECO:0007669"/>
    <property type="project" value="InterPro"/>
</dbReference>
<sequence length="318" mass="33509">MSDDFERQSLPWMKTVFDWEAVAAAAGAFLAALLLGWIWAPLFWIGFAAMVIALAAGRWAKRTPPDLAYGVVAPCDGVVVSVGYGDAPAALRLKGESLIRVRIASSPVSTNKLYAPMAGGVEIVSLQQGEPGQPISPKPDQEGLTRAYVTFESQGEQAGIVLTTGGLGPRIELAVDHGDVVRLGRSFGTRRLGGWCDVYLPADIRTHVWAGQTLTGGETVIAHFRSSVSEDYEDAEAAFSGAATPAPQAQREMVAAAAVAAAGGVSAPAEAAEDEADAVLGEFYEDDYPEPDEVLAPEDPAAIFARLREAARKHGEGD</sequence>
<dbReference type="PATRIC" id="fig|1280954.3.peg.3433"/>
<dbReference type="RefSeq" id="WP_051612743.1">
    <property type="nucleotide sequence ID" value="NZ_ARYM01000027.1"/>
</dbReference>
<keyword evidence="7" id="KW-0594">Phospholipid biosynthesis</keyword>
<evidence type="ECO:0000256" key="3">
    <source>
        <dbReference type="ARBA" id="ARBA00022793"/>
    </source>
</evidence>
<evidence type="ECO:0000313" key="12">
    <source>
        <dbReference type="EMBL" id="KCZ97017.1"/>
    </source>
</evidence>
<dbReference type="Proteomes" id="UP000027100">
    <property type="component" value="Unassembled WGS sequence"/>
</dbReference>
<dbReference type="Pfam" id="PF02666">
    <property type="entry name" value="PS_Dcarbxylase"/>
    <property type="match status" value="1"/>
</dbReference>
<keyword evidence="6" id="KW-0865">Zymogen</keyword>
<evidence type="ECO:0000256" key="6">
    <source>
        <dbReference type="ARBA" id="ARBA00023145"/>
    </source>
</evidence>
<evidence type="ECO:0000256" key="8">
    <source>
        <dbReference type="ARBA" id="ARBA00023239"/>
    </source>
</evidence>
<keyword evidence="4" id="KW-0443">Lipid metabolism</keyword>
<keyword evidence="9" id="KW-1208">Phospholipid metabolism</keyword>
<dbReference type="PANTHER" id="PTHR35809:SF1">
    <property type="entry name" value="ARCHAETIDYLSERINE DECARBOXYLASE PROENZYME-RELATED"/>
    <property type="match status" value="1"/>
</dbReference>
<dbReference type="STRING" id="1280954.HPO_17005"/>
<evidence type="ECO:0000256" key="2">
    <source>
        <dbReference type="ARBA" id="ARBA00022516"/>
    </source>
</evidence>
<keyword evidence="5 11" id="KW-0472">Membrane</keyword>
<dbReference type="EMBL" id="ARYM01000027">
    <property type="protein sequence ID" value="KCZ97017.1"/>
    <property type="molecule type" value="Genomic_DNA"/>
</dbReference>
<name>A0A062VCB1_9PROT</name>
<keyword evidence="8" id="KW-0456">Lyase</keyword>
<reference evidence="12 13" key="1">
    <citation type="journal article" date="2014" name="Antonie Van Leeuwenhoek">
        <title>Hyphomonas beringensis sp. nov. and Hyphomonas chukchiensis sp. nov., isolated from surface seawater of the Bering Sea and Chukchi Sea.</title>
        <authorList>
            <person name="Li C."/>
            <person name="Lai Q."/>
            <person name="Li G."/>
            <person name="Dong C."/>
            <person name="Wang J."/>
            <person name="Liao Y."/>
            <person name="Shao Z."/>
        </authorList>
    </citation>
    <scope>NUCLEOTIDE SEQUENCE [LARGE SCALE GENOMIC DNA]</scope>
    <source>
        <strain evidence="12 13">PS728</strain>
    </source>
</reference>
<dbReference type="GO" id="GO:0008654">
    <property type="term" value="P:phospholipid biosynthetic process"/>
    <property type="evidence" value="ECO:0007669"/>
    <property type="project" value="UniProtKB-KW"/>
</dbReference>
<keyword evidence="10" id="KW-0670">Pyruvate</keyword>
<dbReference type="InterPro" id="IPR033175">
    <property type="entry name" value="PSD-A"/>
</dbReference>
<evidence type="ECO:0000256" key="4">
    <source>
        <dbReference type="ARBA" id="ARBA00023098"/>
    </source>
</evidence>
<dbReference type="InterPro" id="IPR003817">
    <property type="entry name" value="PS_Dcarbxylase"/>
</dbReference>
<gene>
    <name evidence="12" type="ORF">HPO_17005</name>
</gene>
<accession>A0A062VCB1</accession>
<evidence type="ECO:0000256" key="10">
    <source>
        <dbReference type="ARBA" id="ARBA00023317"/>
    </source>
</evidence>
<dbReference type="AlphaFoldDB" id="A0A062VCB1"/>
<evidence type="ECO:0000256" key="1">
    <source>
        <dbReference type="ARBA" id="ARBA00022475"/>
    </source>
</evidence>
<comment type="caution">
    <text evidence="12">The sequence shown here is derived from an EMBL/GenBank/DDBJ whole genome shotgun (WGS) entry which is preliminary data.</text>
</comment>
<keyword evidence="3" id="KW-0210">Decarboxylase</keyword>
<dbReference type="OrthoDB" id="9790893at2"/>
<keyword evidence="1" id="KW-1003">Cell membrane</keyword>
<protein>
    <submittedName>
        <fullName evidence="12">Phosphatidylserine decarboxylase-related protein</fullName>
    </submittedName>
</protein>
<proteinExistence type="predicted"/>
<evidence type="ECO:0000313" key="13">
    <source>
        <dbReference type="Proteomes" id="UP000027100"/>
    </source>
</evidence>
<keyword evidence="11" id="KW-0812">Transmembrane</keyword>
<feature type="transmembrane region" description="Helical" evidence="11">
    <location>
        <begin position="21"/>
        <end position="38"/>
    </location>
</feature>
<evidence type="ECO:0000256" key="7">
    <source>
        <dbReference type="ARBA" id="ARBA00023209"/>
    </source>
</evidence>